<dbReference type="Proteomes" id="UP000023152">
    <property type="component" value="Unassembled WGS sequence"/>
</dbReference>
<evidence type="ECO:0000256" key="1">
    <source>
        <dbReference type="SAM" id="Phobius"/>
    </source>
</evidence>
<evidence type="ECO:0000313" key="2">
    <source>
        <dbReference type="EMBL" id="ETO28169.1"/>
    </source>
</evidence>
<sequence>MDSQCILPSIVFSNNSIIETSKKKEAPYLLRINGVIIQWIFCFGLIMFGPHWPNLRQQLVQSIAAMRCNGAIFCLGFTDAAIQEVATLLNSIRKSQKISRIKPKKNENFAQYLYSSLLQYHGFSIQQGLYEQQERQRTCVDLTSCSATTESALQSLYQRNLDCRSIDSVLQDEYSEKFLRNLVYKTSQTLCARDIVVNYQSKVIDESVILLLREMNEKYKAKKAEENGMLPNVHIVELGVGFDSRFERLFIRNDVSKKLELIWDENKTDTTLTDEYRLYEGFGKIIYHEVDLPDIIPVRKTLLIMTRVWKPLQMLTPEEVEREQKKFIHREILSGNMTDKQCTVDLLKQMKKYSSNDNNLENPNNIVIFVVEGTWRGFETSKVRQVLAHLQMIASFVGPSHCYLITDEGTSIEGFFELQKCIDTNKVHIQKQTHVMMIPKVKAHMGLISQWLFHPFCKKYYNVAVANWL</sequence>
<comment type="caution">
    <text evidence="2">The sequence shown here is derived from an EMBL/GenBank/DDBJ whole genome shotgun (WGS) entry which is preliminary data.</text>
</comment>
<evidence type="ECO:0000313" key="3">
    <source>
        <dbReference type="Proteomes" id="UP000023152"/>
    </source>
</evidence>
<dbReference type="EMBL" id="ASPP01006823">
    <property type="protein sequence ID" value="ETO28169.1"/>
    <property type="molecule type" value="Genomic_DNA"/>
</dbReference>
<protein>
    <submittedName>
        <fullName evidence="2">Uncharacterized protein</fullName>
    </submittedName>
</protein>
<dbReference type="AlphaFoldDB" id="X6NR20"/>
<gene>
    <name evidence="2" type="ORF">RFI_08965</name>
</gene>
<keyword evidence="3" id="KW-1185">Reference proteome</keyword>
<organism evidence="2 3">
    <name type="scientific">Reticulomyxa filosa</name>
    <dbReference type="NCBI Taxonomy" id="46433"/>
    <lineage>
        <taxon>Eukaryota</taxon>
        <taxon>Sar</taxon>
        <taxon>Rhizaria</taxon>
        <taxon>Retaria</taxon>
        <taxon>Foraminifera</taxon>
        <taxon>Monothalamids</taxon>
        <taxon>Reticulomyxidae</taxon>
        <taxon>Reticulomyxa</taxon>
    </lineage>
</organism>
<feature type="transmembrane region" description="Helical" evidence="1">
    <location>
        <begin position="28"/>
        <end position="52"/>
    </location>
</feature>
<proteinExistence type="predicted"/>
<keyword evidence="1" id="KW-0812">Transmembrane</keyword>
<keyword evidence="1" id="KW-0472">Membrane</keyword>
<accession>X6NR20</accession>
<keyword evidence="1" id="KW-1133">Transmembrane helix</keyword>
<dbReference type="Gene3D" id="3.40.50.150">
    <property type="entry name" value="Vaccinia Virus protein VP39"/>
    <property type="match status" value="1"/>
</dbReference>
<dbReference type="InterPro" id="IPR029063">
    <property type="entry name" value="SAM-dependent_MTases_sf"/>
</dbReference>
<reference evidence="2 3" key="1">
    <citation type="journal article" date="2013" name="Curr. Biol.">
        <title>The Genome of the Foraminiferan Reticulomyxa filosa.</title>
        <authorList>
            <person name="Glockner G."/>
            <person name="Hulsmann N."/>
            <person name="Schleicher M."/>
            <person name="Noegel A.A."/>
            <person name="Eichinger L."/>
            <person name="Gallinger C."/>
            <person name="Pawlowski J."/>
            <person name="Sierra R."/>
            <person name="Euteneuer U."/>
            <person name="Pillet L."/>
            <person name="Moustafa A."/>
            <person name="Platzer M."/>
            <person name="Groth M."/>
            <person name="Szafranski K."/>
            <person name="Schliwa M."/>
        </authorList>
    </citation>
    <scope>NUCLEOTIDE SEQUENCE [LARGE SCALE GENOMIC DNA]</scope>
</reference>
<name>X6NR20_RETFI</name>